<evidence type="ECO:0000256" key="2">
    <source>
        <dbReference type="ARBA" id="ARBA00022840"/>
    </source>
</evidence>
<dbReference type="InterPro" id="IPR008271">
    <property type="entry name" value="Ser/Thr_kinase_AS"/>
</dbReference>
<dbReference type="Pfam" id="PF00069">
    <property type="entry name" value="Pkinase"/>
    <property type="match status" value="1"/>
</dbReference>
<dbReference type="InterPro" id="IPR011009">
    <property type="entry name" value="Kinase-like_dom_sf"/>
</dbReference>
<dbReference type="SMART" id="SM00220">
    <property type="entry name" value="S_TKc"/>
    <property type="match status" value="1"/>
</dbReference>
<organism evidence="7 8">
    <name type="scientific">Holothuria leucospilota</name>
    <name type="common">Black long sea cucumber</name>
    <name type="synonym">Mertensiothuria leucospilota</name>
    <dbReference type="NCBI Taxonomy" id="206669"/>
    <lineage>
        <taxon>Eukaryota</taxon>
        <taxon>Metazoa</taxon>
        <taxon>Echinodermata</taxon>
        <taxon>Eleutherozoa</taxon>
        <taxon>Echinozoa</taxon>
        <taxon>Holothuroidea</taxon>
        <taxon>Aspidochirotacea</taxon>
        <taxon>Aspidochirotida</taxon>
        <taxon>Holothuriidae</taxon>
        <taxon>Holothuria</taxon>
    </lineage>
</organism>
<sequence>MSFHVPRPLYKKPSAKPSNSEDHGLPHFNKKQFSRIEFIGNGSFGNIFKVRQNQNVFVIKELNGKGAREKQLFQKEAMLLQKVHGHENIIHIRGYSTTENAMLLDYECFDFTTVGIEAEPVFNLKQFVESVESINKCEDFCHINYHIVKDMATGVAFLHEQGIVHRDLKPDNILISNTHYSHCTKEDVHFWWYTKPITAKLTDFGESRSKLLQTSSVTQTSTANLYRGSPVYMAPEAFLETQTKANLLDLQKMDIWSLGMTIFLLLNPDASHPYNFEMDEQRGVRAIEVLRRCMEQKRLPKHSKKYEDLKNGSWKPLMELFYTCSKFQAKLRPTAENVLQQLVNHYVQIEKLLVSQASVTEAIDLAYVKGSNKRSMDTSQGTLNACSFLCILIADKIMRLPKEDVNLAYVTQDVILNFPEVINSNRSSDTYYSIDEAYEIMLTCGAIEPCDFIVELPCEQEKELKVAKRELC</sequence>
<comment type="similarity">
    <text evidence="4">Belongs to the protein kinase superfamily.</text>
</comment>
<dbReference type="Gene3D" id="1.10.510.10">
    <property type="entry name" value="Transferase(Phosphotransferase) domain 1"/>
    <property type="match status" value="1"/>
</dbReference>
<evidence type="ECO:0000256" key="3">
    <source>
        <dbReference type="PROSITE-ProRule" id="PRU10141"/>
    </source>
</evidence>
<protein>
    <submittedName>
        <fullName evidence="7">Serine/threonine-protein kinase ULK1</fullName>
    </submittedName>
</protein>
<evidence type="ECO:0000313" key="7">
    <source>
        <dbReference type="EMBL" id="KAJ8027387.1"/>
    </source>
</evidence>
<name>A0A9Q1GVG4_HOLLE</name>
<dbReference type="EMBL" id="JAIZAY010000016">
    <property type="protein sequence ID" value="KAJ8027387.1"/>
    <property type="molecule type" value="Genomic_DNA"/>
</dbReference>
<dbReference type="PROSITE" id="PS50011">
    <property type="entry name" value="PROTEIN_KINASE_DOM"/>
    <property type="match status" value="1"/>
</dbReference>
<feature type="domain" description="Protein kinase" evidence="6">
    <location>
        <begin position="33"/>
        <end position="347"/>
    </location>
</feature>
<dbReference type="InterPro" id="IPR053235">
    <property type="entry name" value="Ser_Thr_kinase"/>
</dbReference>
<evidence type="ECO:0000256" key="5">
    <source>
        <dbReference type="SAM" id="MobiDB-lite"/>
    </source>
</evidence>
<accession>A0A9Q1GVG4</accession>
<keyword evidence="7" id="KW-0808">Transferase</keyword>
<evidence type="ECO:0000259" key="6">
    <source>
        <dbReference type="PROSITE" id="PS50011"/>
    </source>
</evidence>
<keyword evidence="7" id="KW-0418">Kinase</keyword>
<dbReference type="GO" id="GO:0005524">
    <property type="term" value="F:ATP binding"/>
    <property type="evidence" value="ECO:0007669"/>
    <property type="project" value="UniProtKB-UniRule"/>
</dbReference>
<keyword evidence="2 3" id="KW-0067">ATP-binding</keyword>
<gene>
    <name evidence="7" type="ORF">HOLleu_32517</name>
</gene>
<evidence type="ECO:0000256" key="4">
    <source>
        <dbReference type="RuleBase" id="RU000304"/>
    </source>
</evidence>
<comment type="caution">
    <text evidence="7">The sequence shown here is derived from an EMBL/GenBank/DDBJ whole genome shotgun (WGS) entry which is preliminary data.</text>
</comment>
<dbReference type="Proteomes" id="UP001152320">
    <property type="component" value="Chromosome 16"/>
</dbReference>
<dbReference type="SUPFAM" id="SSF56112">
    <property type="entry name" value="Protein kinase-like (PK-like)"/>
    <property type="match status" value="1"/>
</dbReference>
<dbReference type="AlphaFoldDB" id="A0A9Q1GVG4"/>
<dbReference type="PROSITE" id="PS00108">
    <property type="entry name" value="PROTEIN_KINASE_ST"/>
    <property type="match status" value="1"/>
</dbReference>
<feature type="binding site" evidence="3">
    <location>
        <position position="60"/>
    </location>
    <ligand>
        <name>ATP</name>
        <dbReference type="ChEBI" id="CHEBI:30616"/>
    </ligand>
</feature>
<proteinExistence type="inferred from homology"/>
<keyword evidence="8" id="KW-1185">Reference proteome</keyword>
<dbReference type="Gene3D" id="3.30.200.20">
    <property type="entry name" value="Phosphorylase Kinase, domain 1"/>
    <property type="match status" value="1"/>
</dbReference>
<dbReference type="GO" id="GO:0004674">
    <property type="term" value="F:protein serine/threonine kinase activity"/>
    <property type="evidence" value="ECO:0007669"/>
    <property type="project" value="UniProtKB-KW"/>
</dbReference>
<keyword evidence="4" id="KW-0723">Serine/threonine-protein kinase</keyword>
<dbReference type="PANTHER" id="PTHR24361">
    <property type="entry name" value="MITOGEN-ACTIVATED KINASE KINASE KINASE"/>
    <property type="match status" value="1"/>
</dbReference>
<reference evidence="7" key="1">
    <citation type="submission" date="2021-10" db="EMBL/GenBank/DDBJ databases">
        <title>Tropical sea cucumber genome reveals ecological adaptation and Cuvierian tubules defense mechanism.</title>
        <authorList>
            <person name="Chen T."/>
        </authorList>
    </citation>
    <scope>NUCLEOTIDE SEQUENCE</scope>
    <source>
        <strain evidence="7">Nanhai2018</strain>
        <tissue evidence="7">Muscle</tissue>
    </source>
</reference>
<dbReference type="InterPro" id="IPR017441">
    <property type="entry name" value="Protein_kinase_ATP_BS"/>
</dbReference>
<dbReference type="GO" id="GO:0005737">
    <property type="term" value="C:cytoplasm"/>
    <property type="evidence" value="ECO:0007669"/>
    <property type="project" value="TreeGrafter"/>
</dbReference>
<keyword evidence="1 3" id="KW-0547">Nucleotide-binding</keyword>
<dbReference type="PROSITE" id="PS00107">
    <property type="entry name" value="PROTEIN_KINASE_ATP"/>
    <property type="match status" value="1"/>
</dbReference>
<evidence type="ECO:0000256" key="1">
    <source>
        <dbReference type="ARBA" id="ARBA00022741"/>
    </source>
</evidence>
<dbReference type="InterPro" id="IPR000719">
    <property type="entry name" value="Prot_kinase_dom"/>
</dbReference>
<evidence type="ECO:0000313" key="8">
    <source>
        <dbReference type="Proteomes" id="UP001152320"/>
    </source>
</evidence>
<dbReference type="OrthoDB" id="5989799at2759"/>
<feature type="region of interest" description="Disordered" evidence="5">
    <location>
        <begin position="1"/>
        <end position="26"/>
    </location>
</feature>